<evidence type="ECO:0000256" key="8">
    <source>
        <dbReference type="SAM" id="MobiDB-lite"/>
    </source>
</evidence>
<feature type="compositionally biased region" description="Polar residues" evidence="8">
    <location>
        <begin position="166"/>
        <end position="176"/>
    </location>
</feature>
<dbReference type="GO" id="GO:0098552">
    <property type="term" value="C:side of membrane"/>
    <property type="evidence" value="ECO:0007669"/>
    <property type="project" value="UniProtKB-KW"/>
</dbReference>
<evidence type="ECO:0000256" key="3">
    <source>
        <dbReference type="ARBA" id="ARBA00022622"/>
    </source>
</evidence>
<gene>
    <name evidence="11" type="ORF">RCO7_06424</name>
</gene>
<feature type="chain" id="PRO_5009446188" description="Copper acquisition factor BIM1-like domain-containing protein" evidence="9">
    <location>
        <begin position="20"/>
        <end position="236"/>
    </location>
</feature>
<dbReference type="EMBL" id="FJUW01000015">
    <property type="protein sequence ID" value="CZS98740.1"/>
    <property type="molecule type" value="Genomic_DNA"/>
</dbReference>
<evidence type="ECO:0000256" key="2">
    <source>
        <dbReference type="ARBA" id="ARBA00022475"/>
    </source>
</evidence>
<dbReference type="InParanoid" id="A0A1E1KL64"/>
<evidence type="ECO:0000256" key="9">
    <source>
        <dbReference type="SAM" id="SignalP"/>
    </source>
</evidence>
<sequence>MRTTSTTFALAALTSLATAHFNLDYPSARGLDEDKLTNFPCGGQDTVSAQRTMWPVTGGQIALTMGHIESNVEVLLAMGNSPGSAFNTVLRPTFSEQGLGSFCMTGFTVPDGLKIMEGMNATIQVITNGDPDGGLYNCADITFSKMAMMASKDVCKNATKVTTKASSVKGSPNMTTSAMASMSSGASGHEGHHDGHEGHEGHNMNKTSSAVSIGSVGNAWIGGLVVAGTAAWAMVL</sequence>
<dbReference type="PANTHER" id="PTHR34992">
    <property type="entry name" value="HYPHAL ANASTAMOSIS-7 PROTEIN"/>
    <property type="match status" value="1"/>
</dbReference>
<keyword evidence="6" id="KW-0325">Glycoprotein</keyword>
<evidence type="ECO:0000256" key="6">
    <source>
        <dbReference type="ARBA" id="ARBA00023180"/>
    </source>
</evidence>
<keyword evidence="5" id="KW-0472">Membrane</keyword>
<reference evidence="12" key="1">
    <citation type="submission" date="2016-03" db="EMBL/GenBank/DDBJ databases">
        <authorList>
            <person name="Ploux O."/>
        </authorList>
    </citation>
    <scope>NUCLEOTIDE SEQUENCE [LARGE SCALE GENOMIC DNA]</scope>
    <source>
        <strain evidence="12">UK7</strain>
    </source>
</reference>
<evidence type="ECO:0000313" key="11">
    <source>
        <dbReference type="EMBL" id="CZS98740.1"/>
    </source>
</evidence>
<evidence type="ECO:0000256" key="7">
    <source>
        <dbReference type="ARBA" id="ARBA00023288"/>
    </source>
</evidence>
<evidence type="ECO:0000313" key="12">
    <source>
        <dbReference type="Proteomes" id="UP000178129"/>
    </source>
</evidence>
<keyword evidence="12" id="KW-1185">Reference proteome</keyword>
<comment type="caution">
    <text evidence="11">The sequence shown here is derived from an EMBL/GenBank/DDBJ whole genome shotgun (WGS) entry which is preliminary data.</text>
</comment>
<evidence type="ECO:0000256" key="5">
    <source>
        <dbReference type="ARBA" id="ARBA00023136"/>
    </source>
</evidence>
<feature type="region of interest" description="Disordered" evidence="8">
    <location>
        <begin position="166"/>
        <end position="209"/>
    </location>
</feature>
<dbReference type="GO" id="GO:0005886">
    <property type="term" value="C:plasma membrane"/>
    <property type="evidence" value="ECO:0007669"/>
    <property type="project" value="UniProtKB-SubCell"/>
</dbReference>
<keyword evidence="3" id="KW-0336">GPI-anchor</keyword>
<feature type="compositionally biased region" description="Basic and acidic residues" evidence="8">
    <location>
        <begin position="189"/>
        <end position="203"/>
    </location>
</feature>
<accession>A0A1E1KL64</accession>
<dbReference type="PANTHER" id="PTHR34992:SF1">
    <property type="entry name" value="COPPER ACQUISITION FACTOR BIM1-LIKE DOMAIN-CONTAINING PROTEIN"/>
    <property type="match status" value="1"/>
</dbReference>
<evidence type="ECO:0000259" key="10">
    <source>
        <dbReference type="Pfam" id="PF20238"/>
    </source>
</evidence>
<proteinExistence type="predicted"/>
<dbReference type="Proteomes" id="UP000178129">
    <property type="component" value="Unassembled WGS sequence"/>
</dbReference>
<evidence type="ECO:0000256" key="4">
    <source>
        <dbReference type="ARBA" id="ARBA00022729"/>
    </source>
</evidence>
<feature type="domain" description="Copper acquisition factor BIM1-like" evidence="10">
    <location>
        <begin position="19"/>
        <end position="159"/>
    </location>
</feature>
<keyword evidence="7" id="KW-0449">Lipoprotein</keyword>
<dbReference type="InterPro" id="IPR046936">
    <property type="entry name" value="BIM1-like"/>
</dbReference>
<dbReference type="InterPro" id="IPR046530">
    <property type="entry name" value="BIM1-like_dom"/>
</dbReference>
<feature type="signal peptide" evidence="9">
    <location>
        <begin position="1"/>
        <end position="19"/>
    </location>
</feature>
<dbReference type="AlphaFoldDB" id="A0A1E1KL64"/>
<dbReference type="Pfam" id="PF20238">
    <property type="entry name" value="BIM1-like_dom"/>
    <property type="match status" value="1"/>
</dbReference>
<comment type="subcellular location">
    <subcellularLocation>
        <location evidence="1">Cell membrane</location>
        <topology evidence="1">Lipid-anchor</topology>
        <topology evidence="1">GPI-anchor</topology>
    </subcellularLocation>
</comment>
<evidence type="ECO:0000256" key="1">
    <source>
        <dbReference type="ARBA" id="ARBA00004609"/>
    </source>
</evidence>
<feature type="compositionally biased region" description="Low complexity" evidence="8">
    <location>
        <begin position="177"/>
        <end position="187"/>
    </location>
</feature>
<protein>
    <recommendedName>
        <fullName evidence="10">Copper acquisition factor BIM1-like domain-containing protein</fullName>
    </recommendedName>
</protein>
<dbReference type="STRING" id="914237.A0A1E1KL64"/>
<name>A0A1E1KL64_9HELO</name>
<dbReference type="CDD" id="cd21176">
    <property type="entry name" value="LPMO_auxiliary-like"/>
    <property type="match status" value="1"/>
</dbReference>
<organism evidence="11 12">
    <name type="scientific">Rhynchosporium graminicola</name>
    <dbReference type="NCBI Taxonomy" id="2792576"/>
    <lineage>
        <taxon>Eukaryota</taxon>
        <taxon>Fungi</taxon>
        <taxon>Dikarya</taxon>
        <taxon>Ascomycota</taxon>
        <taxon>Pezizomycotina</taxon>
        <taxon>Leotiomycetes</taxon>
        <taxon>Helotiales</taxon>
        <taxon>Ploettnerulaceae</taxon>
        <taxon>Rhynchosporium</taxon>
    </lineage>
</organism>
<keyword evidence="2" id="KW-1003">Cell membrane</keyword>
<keyword evidence="4 9" id="KW-0732">Signal</keyword>